<dbReference type="InterPro" id="IPR051269">
    <property type="entry name" value="Fe-S_cluster_ET"/>
</dbReference>
<dbReference type="Proteomes" id="UP000467249">
    <property type="component" value="Chromosome"/>
</dbReference>
<evidence type="ECO:0000256" key="3">
    <source>
        <dbReference type="ARBA" id="ARBA00022723"/>
    </source>
</evidence>
<dbReference type="PANTHER" id="PTHR36923">
    <property type="entry name" value="FERREDOXIN"/>
    <property type="match status" value="1"/>
</dbReference>
<evidence type="ECO:0000256" key="4">
    <source>
        <dbReference type="ARBA" id="ARBA00022982"/>
    </source>
</evidence>
<dbReference type="PANTHER" id="PTHR36923:SF3">
    <property type="entry name" value="FERREDOXIN"/>
    <property type="match status" value="1"/>
</dbReference>
<keyword evidence="6" id="KW-0411">Iron-sulfur</keyword>
<dbReference type="AlphaFoldDB" id="A0A6N4W491"/>
<evidence type="ECO:0000256" key="2">
    <source>
        <dbReference type="ARBA" id="ARBA00022448"/>
    </source>
</evidence>
<keyword evidence="9" id="KW-1185">Reference proteome</keyword>
<sequence length="66" mass="6802">MRISLESAKCNGHALCHAAAPDLFPIDDEGYCTLEAHTVAPGDEELARAGAAACPEAALFISGTDD</sequence>
<accession>A0A6N4W491</accession>
<evidence type="ECO:0000313" key="9">
    <source>
        <dbReference type="Proteomes" id="UP000467249"/>
    </source>
</evidence>
<dbReference type="SUPFAM" id="SSF54862">
    <property type="entry name" value="4Fe-4S ferredoxins"/>
    <property type="match status" value="1"/>
</dbReference>
<evidence type="ECO:0000256" key="6">
    <source>
        <dbReference type="ARBA" id="ARBA00023014"/>
    </source>
</evidence>
<dbReference type="Gene3D" id="3.30.70.20">
    <property type="match status" value="1"/>
</dbReference>
<dbReference type="RefSeq" id="WP_163802445.1">
    <property type="nucleotide sequence ID" value="NZ_AP022620.1"/>
</dbReference>
<protein>
    <submittedName>
        <fullName evidence="8">Ferredoxin</fullName>
    </submittedName>
</protein>
<dbReference type="EMBL" id="AP022620">
    <property type="protein sequence ID" value="BBZ74884.1"/>
    <property type="molecule type" value="Genomic_DNA"/>
</dbReference>
<proteinExistence type="predicted"/>
<organism evidence="8 9">
    <name type="scientific">Mycolicibacterium anyangense</name>
    <dbReference type="NCBI Taxonomy" id="1431246"/>
    <lineage>
        <taxon>Bacteria</taxon>
        <taxon>Bacillati</taxon>
        <taxon>Actinomycetota</taxon>
        <taxon>Actinomycetes</taxon>
        <taxon>Mycobacteriales</taxon>
        <taxon>Mycobacteriaceae</taxon>
        <taxon>Mycolicibacterium</taxon>
    </lineage>
</organism>
<evidence type="ECO:0000256" key="7">
    <source>
        <dbReference type="ARBA" id="ARBA00023291"/>
    </source>
</evidence>
<keyword evidence="5" id="KW-0408">Iron</keyword>
<dbReference type="KEGG" id="many:MANY_02210"/>
<keyword evidence="2" id="KW-0813">Transport</keyword>
<evidence type="ECO:0000256" key="1">
    <source>
        <dbReference type="ARBA" id="ARBA00001927"/>
    </source>
</evidence>
<evidence type="ECO:0000256" key="5">
    <source>
        <dbReference type="ARBA" id="ARBA00023004"/>
    </source>
</evidence>
<keyword evidence="3" id="KW-0479">Metal-binding</keyword>
<name>A0A6N4W491_9MYCO</name>
<dbReference type="GO" id="GO:0046872">
    <property type="term" value="F:metal ion binding"/>
    <property type="evidence" value="ECO:0007669"/>
    <property type="project" value="UniProtKB-KW"/>
</dbReference>
<dbReference type="Pfam" id="PF13459">
    <property type="entry name" value="Fer4_15"/>
    <property type="match status" value="1"/>
</dbReference>
<keyword evidence="7" id="KW-0003">3Fe-4S</keyword>
<dbReference type="GO" id="GO:0051538">
    <property type="term" value="F:3 iron, 4 sulfur cluster binding"/>
    <property type="evidence" value="ECO:0007669"/>
    <property type="project" value="UniProtKB-KW"/>
</dbReference>
<keyword evidence="4" id="KW-0249">Electron transport</keyword>
<comment type="cofactor">
    <cofactor evidence="1">
        <name>[3Fe-4S] cluster</name>
        <dbReference type="ChEBI" id="CHEBI:21137"/>
    </cofactor>
</comment>
<evidence type="ECO:0000313" key="8">
    <source>
        <dbReference type="EMBL" id="BBZ74884.1"/>
    </source>
</evidence>
<gene>
    <name evidence="8" type="ORF">MANY_02210</name>
</gene>
<reference evidence="8 9" key="1">
    <citation type="journal article" date="2019" name="Emerg. Microbes Infect.">
        <title>Comprehensive subspecies identification of 175 nontuberculous mycobacteria species based on 7547 genomic profiles.</title>
        <authorList>
            <person name="Matsumoto Y."/>
            <person name="Kinjo T."/>
            <person name="Motooka D."/>
            <person name="Nabeya D."/>
            <person name="Jung N."/>
            <person name="Uechi K."/>
            <person name="Horii T."/>
            <person name="Iida T."/>
            <person name="Fujita J."/>
            <person name="Nakamura S."/>
        </authorList>
    </citation>
    <scope>NUCLEOTIDE SEQUENCE [LARGE SCALE GENOMIC DNA]</scope>
    <source>
        <strain evidence="8 9">JCM 30275</strain>
    </source>
</reference>